<name>A0A6A4QEM2_LUPAL</name>
<evidence type="ECO:0000313" key="4">
    <source>
        <dbReference type="Proteomes" id="UP000447434"/>
    </source>
</evidence>
<keyword evidence="4" id="KW-1185">Reference proteome</keyword>
<reference evidence="4" key="1">
    <citation type="journal article" date="2020" name="Nat. Commun.">
        <title>Genome sequence of the cluster root forming white lupin.</title>
        <authorList>
            <person name="Hufnagel B."/>
            <person name="Marques A."/>
            <person name="Soriano A."/>
            <person name="Marques L."/>
            <person name="Divol F."/>
            <person name="Doumas P."/>
            <person name="Sallet E."/>
            <person name="Mancinotti D."/>
            <person name="Carrere S."/>
            <person name="Marande W."/>
            <person name="Arribat S."/>
            <person name="Keller J."/>
            <person name="Huneau C."/>
            <person name="Blein T."/>
            <person name="Aime D."/>
            <person name="Laguerre M."/>
            <person name="Taylor J."/>
            <person name="Schubert V."/>
            <person name="Nelson M."/>
            <person name="Geu-Flores F."/>
            <person name="Crespi M."/>
            <person name="Gallardo-Guerrero K."/>
            <person name="Delaux P.-M."/>
            <person name="Salse J."/>
            <person name="Berges H."/>
            <person name="Guyot R."/>
            <person name="Gouzy J."/>
            <person name="Peret B."/>
        </authorList>
    </citation>
    <scope>NUCLEOTIDE SEQUENCE [LARGE SCALE GENOMIC DNA]</scope>
    <source>
        <strain evidence="4">cv. Amiga</strain>
    </source>
</reference>
<dbReference type="EMBL" id="WOCE01000006">
    <property type="protein sequence ID" value="KAE9611684.1"/>
    <property type="molecule type" value="Genomic_DNA"/>
</dbReference>
<dbReference type="OrthoDB" id="1400106at2759"/>
<feature type="signal peptide" evidence="2">
    <location>
        <begin position="1"/>
        <end position="22"/>
    </location>
</feature>
<sequence length="86" mass="9827">MKTPQRAMVVLFVLILMHFIFSIVSVNCESESYVIHRFRLRKLLAHVSSFSASVDKFKISQEASKRSIGTSLKKAPRSYSNPTHNK</sequence>
<evidence type="ECO:0000256" key="2">
    <source>
        <dbReference type="SAM" id="SignalP"/>
    </source>
</evidence>
<dbReference type="Proteomes" id="UP000447434">
    <property type="component" value="Chromosome 6"/>
</dbReference>
<evidence type="ECO:0000313" key="3">
    <source>
        <dbReference type="EMBL" id="KAE9611684.1"/>
    </source>
</evidence>
<protein>
    <submittedName>
        <fullName evidence="3">Uncharacterized protein</fullName>
    </submittedName>
</protein>
<feature type="region of interest" description="Disordered" evidence="1">
    <location>
        <begin position="63"/>
        <end position="86"/>
    </location>
</feature>
<evidence type="ECO:0000256" key="1">
    <source>
        <dbReference type="SAM" id="MobiDB-lite"/>
    </source>
</evidence>
<comment type="caution">
    <text evidence="3">The sequence shown here is derived from an EMBL/GenBank/DDBJ whole genome shotgun (WGS) entry which is preliminary data.</text>
</comment>
<keyword evidence="2" id="KW-0732">Signal</keyword>
<dbReference type="AlphaFoldDB" id="A0A6A4QEM2"/>
<gene>
    <name evidence="3" type="ORF">Lalb_Chr06g0165091</name>
</gene>
<accession>A0A6A4QEM2</accession>
<organism evidence="3 4">
    <name type="scientific">Lupinus albus</name>
    <name type="common">White lupine</name>
    <name type="synonym">Lupinus termis</name>
    <dbReference type="NCBI Taxonomy" id="3870"/>
    <lineage>
        <taxon>Eukaryota</taxon>
        <taxon>Viridiplantae</taxon>
        <taxon>Streptophyta</taxon>
        <taxon>Embryophyta</taxon>
        <taxon>Tracheophyta</taxon>
        <taxon>Spermatophyta</taxon>
        <taxon>Magnoliopsida</taxon>
        <taxon>eudicotyledons</taxon>
        <taxon>Gunneridae</taxon>
        <taxon>Pentapetalae</taxon>
        <taxon>rosids</taxon>
        <taxon>fabids</taxon>
        <taxon>Fabales</taxon>
        <taxon>Fabaceae</taxon>
        <taxon>Papilionoideae</taxon>
        <taxon>50 kb inversion clade</taxon>
        <taxon>genistoids sensu lato</taxon>
        <taxon>core genistoids</taxon>
        <taxon>Genisteae</taxon>
        <taxon>Lupinus</taxon>
    </lineage>
</organism>
<feature type="chain" id="PRO_5025512541" evidence="2">
    <location>
        <begin position="23"/>
        <end position="86"/>
    </location>
</feature>
<proteinExistence type="predicted"/>